<reference evidence="1 2" key="1">
    <citation type="submission" date="2014-04" db="EMBL/GenBank/DDBJ databases">
        <authorList>
            <consortium name="DOE Joint Genome Institute"/>
            <person name="Kuo A."/>
            <person name="Kohler A."/>
            <person name="Jargeat P."/>
            <person name="Nagy L.G."/>
            <person name="Floudas D."/>
            <person name="Copeland A."/>
            <person name="Barry K.W."/>
            <person name="Cichocki N."/>
            <person name="Veneault-Fourrey C."/>
            <person name="LaButti K."/>
            <person name="Lindquist E.A."/>
            <person name="Lipzen A."/>
            <person name="Lundell T."/>
            <person name="Morin E."/>
            <person name="Murat C."/>
            <person name="Sun H."/>
            <person name="Tunlid A."/>
            <person name="Henrissat B."/>
            <person name="Grigoriev I.V."/>
            <person name="Hibbett D.S."/>
            <person name="Martin F."/>
            <person name="Nordberg H.P."/>
            <person name="Cantor M.N."/>
            <person name="Hua S.X."/>
        </authorList>
    </citation>
    <scope>NUCLEOTIDE SEQUENCE [LARGE SCALE GENOMIC DNA]</scope>
    <source>
        <strain evidence="1 2">Ve08.2h10</strain>
    </source>
</reference>
<dbReference type="Proteomes" id="UP000054538">
    <property type="component" value="Unassembled WGS sequence"/>
</dbReference>
<dbReference type="AlphaFoldDB" id="A0A0D0E627"/>
<organism evidence="1 2">
    <name type="scientific">Paxillus rubicundulus Ve08.2h10</name>
    <dbReference type="NCBI Taxonomy" id="930991"/>
    <lineage>
        <taxon>Eukaryota</taxon>
        <taxon>Fungi</taxon>
        <taxon>Dikarya</taxon>
        <taxon>Basidiomycota</taxon>
        <taxon>Agaricomycotina</taxon>
        <taxon>Agaricomycetes</taxon>
        <taxon>Agaricomycetidae</taxon>
        <taxon>Boletales</taxon>
        <taxon>Paxilineae</taxon>
        <taxon>Paxillaceae</taxon>
        <taxon>Paxillus</taxon>
    </lineage>
</organism>
<name>A0A0D0E627_9AGAM</name>
<dbReference type="EMBL" id="KN825217">
    <property type="protein sequence ID" value="KIK93065.1"/>
    <property type="molecule type" value="Genomic_DNA"/>
</dbReference>
<keyword evidence="2" id="KW-1185">Reference proteome</keyword>
<sequence length="66" mass="7337">MAPESSLKYPANRLWLFISILHPFCSENICKVGYFTASACKAQPLSGSFRGPSLHPHDIIVRLMGM</sequence>
<evidence type="ECO:0000313" key="1">
    <source>
        <dbReference type="EMBL" id="KIK93065.1"/>
    </source>
</evidence>
<accession>A0A0D0E627</accession>
<dbReference type="InParanoid" id="A0A0D0E627"/>
<proteinExistence type="predicted"/>
<evidence type="ECO:0000313" key="2">
    <source>
        <dbReference type="Proteomes" id="UP000054538"/>
    </source>
</evidence>
<gene>
    <name evidence="1" type="ORF">PAXRUDRAFT_536284</name>
</gene>
<reference evidence="2" key="2">
    <citation type="submission" date="2015-01" db="EMBL/GenBank/DDBJ databases">
        <title>Evolutionary Origins and Diversification of the Mycorrhizal Mutualists.</title>
        <authorList>
            <consortium name="DOE Joint Genome Institute"/>
            <consortium name="Mycorrhizal Genomics Consortium"/>
            <person name="Kohler A."/>
            <person name="Kuo A."/>
            <person name="Nagy L.G."/>
            <person name="Floudas D."/>
            <person name="Copeland A."/>
            <person name="Barry K.W."/>
            <person name="Cichocki N."/>
            <person name="Veneault-Fourrey C."/>
            <person name="LaButti K."/>
            <person name="Lindquist E.A."/>
            <person name="Lipzen A."/>
            <person name="Lundell T."/>
            <person name="Morin E."/>
            <person name="Murat C."/>
            <person name="Riley R."/>
            <person name="Ohm R."/>
            <person name="Sun H."/>
            <person name="Tunlid A."/>
            <person name="Henrissat B."/>
            <person name="Grigoriev I.V."/>
            <person name="Hibbett D.S."/>
            <person name="Martin F."/>
        </authorList>
    </citation>
    <scope>NUCLEOTIDE SEQUENCE [LARGE SCALE GENOMIC DNA]</scope>
    <source>
        <strain evidence="2">Ve08.2h10</strain>
    </source>
</reference>
<dbReference type="HOGENOM" id="CLU_2831914_0_0_1"/>
<protein>
    <submittedName>
        <fullName evidence="1">Uncharacterized protein</fullName>
    </submittedName>
</protein>